<dbReference type="AlphaFoldDB" id="A0A9J6ARI8"/>
<evidence type="ECO:0000313" key="1">
    <source>
        <dbReference type="EMBL" id="KAG5626818.1"/>
    </source>
</evidence>
<reference evidence="1 2" key="1">
    <citation type="submission" date="2020-09" db="EMBL/GenBank/DDBJ databases">
        <title>De no assembly of potato wild relative species, Solanum commersonii.</title>
        <authorList>
            <person name="Cho K."/>
        </authorList>
    </citation>
    <scope>NUCLEOTIDE SEQUENCE [LARGE SCALE GENOMIC DNA]</scope>
    <source>
        <strain evidence="1">LZ3.2</strain>
        <tissue evidence="1">Leaf</tissue>
    </source>
</reference>
<gene>
    <name evidence="1" type="ORF">H5410_012036</name>
</gene>
<comment type="caution">
    <text evidence="1">The sequence shown here is derived from an EMBL/GenBank/DDBJ whole genome shotgun (WGS) entry which is preliminary data.</text>
</comment>
<sequence>MPISIYVGSKKIRRYGERENTDDAYRERDKQASYFLKAKKWFAQKSL</sequence>
<keyword evidence="2" id="KW-1185">Reference proteome</keyword>
<dbReference type="Proteomes" id="UP000824120">
    <property type="component" value="Chromosome 2"/>
</dbReference>
<name>A0A9J6ARI8_SOLCO</name>
<accession>A0A9J6ARI8</accession>
<protein>
    <submittedName>
        <fullName evidence="1">Uncharacterized protein</fullName>
    </submittedName>
</protein>
<organism evidence="1 2">
    <name type="scientific">Solanum commersonii</name>
    <name type="common">Commerson's wild potato</name>
    <name type="synonym">Commerson's nightshade</name>
    <dbReference type="NCBI Taxonomy" id="4109"/>
    <lineage>
        <taxon>Eukaryota</taxon>
        <taxon>Viridiplantae</taxon>
        <taxon>Streptophyta</taxon>
        <taxon>Embryophyta</taxon>
        <taxon>Tracheophyta</taxon>
        <taxon>Spermatophyta</taxon>
        <taxon>Magnoliopsida</taxon>
        <taxon>eudicotyledons</taxon>
        <taxon>Gunneridae</taxon>
        <taxon>Pentapetalae</taxon>
        <taxon>asterids</taxon>
        <taxon>lamiids</taxon>
        <taxon>Solanales</taxon>
        <taxon>Solanaceae</taxon>
        <taxon>Solanoideae</taxon>
        <taxon>Solaneae</taxon>
        <taxon>Solanum</taxon>
    </lineage>
</organism>
<dbReference type="EMBL" id="JACXVP010000002">
    <property type="protein sequence ID" value="KAG5626818.1"/>
    <property type="molecule type" value="Genomic_DNA"/>
</dbReference>
<evidence type="ECO:0000313" key="2">
    <source>
        <dbReference type="Proteomes" id="UP000824120"/>
    </source>
</evidence>
<proteinExistence type="predicted"/>